<evidence type="ECO:0000256" key="1">
    <source>
        <dbReference type="SAM" id="MobiDB-lite"/>
    </source>
</evidence>
<feature type="region of interest" description="Disordered" evidence="1">
    <location>
        <begin position="92"/>
        <end position="126"/>
    </location>
</feature>
<proteinExistence type="predicted"/>
<evidence type="ECO:0000313" key="2">
    <source>
        <dbReference type="EMBL" id="TWT49112.1"/>
    </source>
</evidence>
<dbReference type="PANTHER" id="PTHR43042">
    <property type="entry name" value="SAM-DEPENDENT METHYLTRANSFERASE"/>
    <property type="match status" value="1"/>
</dbReference>
<accession>A0A5C5WH40</accession>
<keyword evidence="2" id="KW-0808">Transferase</keyword>
<dbReference type="SUPFAM" id="SSF53335">
    <property type="entry name" value="S-adenosyl-L-methionine-dependent methyltransferases"/>
    <property type="match status" value="1"/>
</dbReference>
<name>A0A5C5WH40_9BACT</name>
<reference evidence="2 3" key="1">
    <citation type="submission" date="2019-02" db="EMBL/GenBank/DDBJ databases">
        <title>Deep-cultivation of Planctomycetes and their phenomic and genomic characterization uncovers novel biology.</title>
        <authorList>
            <person name="Wiegand S."/>
            <person name="Jogler M."/>
            <person name="Boedeker C."/>
            <person name="Pinto D."/>
            <person name="Vollmers J."/>
            <person name="Rivas-Marin E."/>
            <person name="Kohn T."/>
            <person name="Peeters S.H."/>
            <person name="Heuer A."/>
            <person name="Rast P."/>
            <person name="Oberbeckmann S."/>
            <person name="Bunk B."/>
            <person name="Jeske O."/>
            <person name="Meyerdierks A."/>
            <person name="Storesund J.E."/>
            <person name="Kallscheuer N."/>
            <person name="Luecker S."/>
            <person name="Lage O.M."/>
            <person name="Pohl T."/>
            <person name="Merkel B.J."/>
            <person name="Hornburger P."/>
            <person name="Mueller R.-W."/>
            <person name="Bruemmer F."/>
            <person name="Labrenz M."/>
            <person name="Spormann A.M."/>
            <person name="Op Den Camp H."/>
            <person name="Overmann J."/>
            <person name="Amann R."/>
            <person name="Jetten M.S.M."/>
            <person name="Mascher T."/>
            <person name="Medema M.H."/>
            <person name="Devos D.P."/>
            <person name="Kaster A.-K."/>
            <person name="Ovreas L."/>
            <person name="Rohde M."/>
            <person name="Galperin M.Y."/>
            <person name="Jogler C."/>
        </authorList>
    </citation>
    <scope>NUCLEOTIDE SEQUENCE [LARGE SCALE GENOMIC DNA]</scope>
    <source>
        <strain evidence="2 3">Pla22</strain>
    </source>
</reference>
<protein>
    <submittedName>
        <fullName evidence="2">23S rRNA m(2)G2445 methyltransferase</fullName>
    </submittedName>
</protein>
<keyword evidence="3" id="KW-1185">Reference proteome</keyword>
<dbReference type="Gene3D" id="3.40.50.150">
    <property type="entry name" value="Vaccinia Virus protein VP39"/>
    <property type="match status" value="1"/>
</dbReference>
<comment type="caution">
    <text evidence="2">The sequence shown here is derived from an EMBL/GenBank/DDBJ whole genome shotgun (WGS) entry which is preliminary data.</text>
</comment>
<gene>
    <name evidence="2" type="ORF">Pla22_43040</name>
</gene>
<evidence type="ECO:0000313" key="3">
    <source>
        <dbReference type="Proteomes" id="UP000316598"/>
    </source>
</evidence>
<feature type="compositionally biased region" description="Basic and acidic residues" evidence="1">
    <location>
        <begin position="1"/>
        <end position="15"/>
    </location>
</feature>
<feature type="region of interest" description="Disordered" evidence="1">
    <location>
        <begin position="1"/>
        <end position="27"/>
    </location>
</feature>
<sequence>MGRKLESLGDYRIDRPSPAADHAARHSPVDWAKVDAKFDENAKRWKFYQPWPDDLTIDCGPFKMPVRPTPYGHIGLFPEQHANWQWLAQAPGSSDSVSVSDSDQASIAESPAEADEKGNADESQQSDPLLGLNLFGYTGASTMAMVAAGLAVAHVDAAKPNVESARESAARNDWQDKPIRYLVDDAAKFAAREVRRDRRYHTIVLDPPAYGHGPAGKTWRVERDLWPLLESCFALLRPDRAKMSGKTASTRLLITGHSPDVTSEEIVRFIRSAKPLKPASLRIDADRSELETPEGRKLNAGFSVRVTLKWSKRN</sequence>
<feature type="compositionally biased region" description="Low complexity" evidence="1">
    <location>
        <begin position="93"/>
        <end position="103"/>
    </location>
</feature>
<dbReference type="InterPro" id="IPR029063">
    <property type="entry name" value="SAM-dependent_MTases_sf"/>
</dbReference>
<dbReference type="OrthoDB" id="9805492at2"/>
<organism evidence="2 3">
    <name type="scientific">Rubripirellula amarantea</name>
    <dbReference type="NCBI Taxonomy" id="2527999"/>
    <lineage>
        <taxon>Bacteria</taxon>
        <taxon>Pseudomonadati</taxon>
        <taxon>Planctomycetota</taxon>
        <taxon>Planctomycetia</taxon>
        <taxon>Pirellulales</taxon>
        <taxon>Pirellulaceae</taxon>
        <taxon>Rubripirellula</taxon>
    </lineage>
</organism>
<dbReference type="EMBL" id="SJPI01000003">
    <property type="protein sequence ID" value="TWT49112.1"/>
    <property type="molecule type" value="Genomic_DNA"/>
</dbReference>
<dbReference type="Proteomes" id="UP000316598">
    <property type="component" value="Unassembled WGS sequence"/>
</dbReference>
<dbReference type="GO" id="GO:0032259">
    <property type="term" value="P:methylation"/>
    <property type="evidence" value="ECO:0007669"/>
    <property type="project" value="UniProtKB-KW"/>
</dbReference>
<dbReference type="AlphaFoldDB" id="A0A5C5WH40"/>
<dbReference type="PANTHER" id="PTHR43042:SF2">
    <property type="entry name" value="SAM-DEPENDENT METHYLTRANSFERASE"/>
    <property type="match status" value="1"/>
</dbReference>
<dbReference type="GO" id="GO:0008168">
    <property type="term" value="F:methyltransferase activity"/>
    <property type="evidence" value="ECO:0007669"/>
    <property type="project" value="UniProtKB-KW"/>
</dbReference>
<keyword evidence="2" id="KW-0489">Methyltransferase</keyword>